<name>A0A1F2WF58_9ACTN</name>
<gene>
    <name evidence="2" type="ORF">A2Y75_09120</name>
</gene>
<dbReference type="Gene3D" id="3.40.1390.20">
    <property type="entry name" value="HprK N-terminal domain-like"/>
    <property type="match status" value="1"/>
</dbReference>
<dbReference type="InterPro" id="IPR027417">
    <property type="entry name" value="P-loop_NTPase"/>
</dbReference>
<dbReference type="AlphaFoldDB" id="A0A1F2WF58"/>
<protein>
    <recommendedName>
        <fullName evidence="1">DRTGG domain-containing protein</fullName>
    </recommendedName>
</protein>
<dbReference type="CDD" id="cd03109">
    <property type="entry name" value="DTBS"/>
    <property type="match status" value="1"/>
</dbReference>
<accession>A0A1F2WF58</accession>
<dbReference type="SUPFAM" id="SSF52540">
    <property type="entry name" value="P-loop containing nucleoside triphosphate hydrolases"/>
    <property type="match status" value="1"/>
</dbReference>
<evidence type="ECO:0000313" key="3">
    <source>
        <dbReference type="Proteomes" id="UP000177876"/>
    </source>
</evidence>
<dbReference type="Pfam" id="PF13500">
    <property type="entry name" value="AAA_26"/>
    <property type="match status" value="1"/>
</dbReference>
<dbReference type="EMBL" id="MELK01000053">
    <property type="protein sequence ID" value="OFW55478.1"/>
    <property type="molecule type" value="Genomic_DNA"/>
</dbReference>
<evidence type="ECO:0000313" key="2">
    <source>
        <dbReference type="EMBL" id="OFW55478.1"/>
    </source>
</evidence>
<dbReference type="PANTHER" id="PTHR43356">
    <property type="entry name" value="PHOSPHATE ACETYLTRANSFERASE"/>
    <property type="match status" value="1"/>
</dbReference>
<dbReference type="Proteomes" id="UP000177876">
    <property type="component" value="Unassembled WGS sequence"/>
</dbReference>
<evidence type="ECO:0000259" key="1">
    <source>
        <dbReference type="Pfam" id="PF07085"/>
    </source>
</evidence>
<proteinExistence type="predicted"/>
<feature type="domain" description="DRTGG" evidence="1">
    <location>
        <begin position="213"/>
        <end position="317"/>
    </location>
</feature>
<dbReference type="InterPro" id="IPR010766">
    <property type="entry name" value="DRTGG"/>
</dbReference>
<dbReference type="Gene3D" id="3.40.50.300">
    <property type="entry name" value="P-loop containing nucleotide triphosphate hydrolases"/>
    <property type="match status" value="1"/>
</dbReference>
<sequence>MVNLYLISGAGLSGLHTICIGLGRRFQKEGLKVGYIKPLGNRYYQEDGKATDEDAAFMRHTLGLEESLDDLCPVVLTPQFIRESLKKKPGDLVQTVMGAYERVSKGKDLVIIQGAFTWTQGLFLGLSARHIASALKAPVILVERFNDVYLADNIIAVHDAFGDELIGTIFNMVPQNRESFLKDILAPRLESDGLRILGSVPYDHTLRSINVEELARLLNGKILTGQEHLDNLVEDIVVGAMSSEHALSIFRRRRNISVVTGGDRSDIQLAAMEAKAKCLILTGNLMPAGTILGRAEELGVPVILVSTDTFTTAERAEMIVKSARTHEPSKLERVQELIDCCIDLDRIDGLIGLKKS</sequence>
<dbReference type="InterPro" id="IPR050500">
    <property type="entry name" value="Phos_Acetyltrans/Butyryltrans"/>
</dbReference>
<dbReference type="InterPro" id="IPR028979">
    <property type="entry name" value="Ser_kin/Pase_Hpr-like_N_sf"/>
</dbReference>
<organism evidence="2 3">
    <name type="scientific">Candidatus Solincola sediminis</name>
    <dbReference type="NCBI Taxonomy" id="1797199"/>
    <lineage>
        <taxon>Bacteria</taxon>
        <taxon>Bacillati</taxon>
        <taxon>Actinomycetota</taxon>
        <taxon>Candidatus Geothermincolia</taxon>
        <taxon>Candidatus Geothermincolales</taxon>
        <taxon>Candidatus Geothermincolaceae</taxon>
        <taxon>Candidatus Solincola</taxon>
    </lineage>
</organism>
<comment type="caution">
    <text evidence="2">The sequence shown here is derived from an EMBL/GenBank/DDBJ whole genome shotgun (WGS) entry which is preliminary data.</text>
</comment>
<dbReference type="Pfam" id="PF07085">
    <property type="entry name" value="DRTGG"/>
    <property type="match status" value="1"/>
</dbReference>
<reference evidence="2 3" key="1">
    <citation type="journal article" date="2016" name="Nat. Commun.">
        <title>Thousands of microbial genomes shed light on interconnected biogeochemical processes in an aquifer system.</title>
        <authorList>
            <person name="Anantharaman K."/>
            <person name="Brown C.T."/>
            <person name="Hug L.A."/>
            <person name="Sharon I."/>
            <person name="Castelle C.J."/>
            <person name="Probst A.J."/>
            <person name="Thomas B.C."/>
            <person name="Singh A."/>
            <person name="Wilkins M.J."/>
            <person name="Karaoz U."/>
            <person name="Brodie E.L."/>
            <person name="Williams K.H."/>
            <person name="Hubbard S.S."/>
            <person name="Banfield J.F."/>
        </authorList>
    </citation>
    <scope>NUCLEOTIDE SEQUENCE [LARGE SCALE GENOMIC DNA]</scope>
</reference>
<dbReference type="PANTHER" id="PTHR43356:SF2">
    <property type="entry name" value="PHOSPHATE ACETYLTRANSFERASE"/>
    <property type="match status" value="1"/>
</dbReference>
<dbReference type="STRING" id="1797197.A2Y75_09120"/>
<dbReference type="SUPFAM" id="SSF75138">
    <property type="entry name" value="HprK N-terminal domain-like"/>
    <property type="match status" value="1"/>
</dbReference>